<keyword evidence="3" id="KW-0807">Transducer</keyword>
<dbReference type="SMART" id="SM00304">
    <property type="entry name" value="HAMP"/>
    <property type="match status" value="1"/>
</dbReference>
<feature type="domain" description="PAS" evidence="5">
    <location>
        <begin position="152"/>
        <end position="176"/>
    </location>
</feature>
<dbReference type="Gene3D" id="1.10.287.950">
    <property type="entry name" value="Methyl-accepting chemotaxis protein"/>
    <property type="match status" value="1"/>
</dbReference>
<proteinExistence type="inferred from homology"/>
<evidence type="ECO:0000313" key="9">
    <source>
        <dbReference type="Proteomes" id="UP000192656"/>
    </source>
</evidence>
<name>A0A1W2BE14_9HYPH</name>
<dbReference type="GO" id="GO:0004888">
    <property type="term" value="F:transmembrane signaling receptor activity"/>
    <property type="evidence" value="ECO:0007669"/>
    <property type="project" value="InterPro"/>
</dbReference>
<dbReference type="SUPFAM" id="SSF55785">
    <property type="entry name" value="PYP-like sensor domain (PAS domain)"/>
    <property type="match status" value="2"/>
</dbReference>
<dbReference type="OrthoDB" id="9765776at2"/>
<dbReference type="PROSITE" id="PS50112">
    <property type="entry name" value="PAS"/>
    <property type="match status" value="2"/>
</dbReference>
<dbReference type="Pfam" id="PF08447">
    <property type="entry name" value="PAS_3"/>
    <property type="match status" value="1"/>
</dbReference>
<feature type="domain" description="Methyl-accepting transducer" evidence="4">
    <location>
        <begin position="303"/>
        <end position="532"/>
    </location>
</feature>
<dbReference type="RefSeq" id="WP_084409750.1">
    <property type="nucleotide sequence ID" value="NZ_FWXR01000006.1"/>
</dbReference>
<dbReference type="InterPro" id="IPR001610">
    <property type="entry name" value="PAC"/>
</dbReference>
<dbReference type="InterPro" id="IPR004090">
    <property type="entry name" value="Chemotax_Me-accpt_rcpt"/>
</dbReference>
<evidence type="ECO:0000259" key="4">
    <source>
        <dbReference type="PROSITE" id="PS50111"/>
    </source>
</evidence>
<evidence type="ECO:0000259" key="7">
    <source>
        <dbReference type="PROSITE" id="PS50885"/>
    </source>
</evidence>
<feature type="domain" description="PAC" evidence="6">
    <location>
        <begin position="83"/>
        <end position="135"/>
    </location>
</feature>
<keyword evidence="9" id="KW-1185">Reference proteome</keyword>
<evidence type="ECO:0000256" key="2">
    <source>
        <dbReference type="ARBA" id="ARBA00029447"/>
    </source>
</evidence>
<reference evidence="8 9" key="1">
    <citation type="submission" date="2017-04" db="EMBL/GenBank/DDBJ databases">
        <authorList>
            <person name="Afonso C.L."/>
            <person name="Miller P.J."/>
            <person name="Scott M.A."/>
            <person name="Spackman E."/>
            <person name="Goraichik I."/>
            <person name="Dimitrov K.M."/>
            <person name="Suarez D.L."/>
            <person name="Swayne D.E."/>
        </authorList>
    </citation>
    <scope>NUCLEOTIDE SEQUENCE [LARGE SCALE GENOMIC DNA]</scope>
    <source>
        <strain evidence="8 9">CGMCC 1.10972</strain>
    </source>
</reference>
<evidence type="ECO:0000313" key="8">
    <source>
        <dbReference type="EMBL" id="SMC71146.1"/>
    </source>
</evidence>
<feature type="domain" description="PAS" evidence="5">
    <location>
        <begin position="30"/>
        <end position="54"/>
    </location>
</feature>
<dbReference type="CDD" id="cd00130">
    <property type="entry name" value="PAS"/>
    <property type="match status" value="2"/>
</dbReference>
<comment type="similarity">
    <text evidence="2">Belongs to the methyl-accepting chemotaxis (MCP) protein family.</text>
</comment>
<dbReference type="InterPro" id="IPR000700">
    <property type="entry name" value="PAS-assoc_C"/>
</dbReference>
<evidence type="ECO:0000259" key="5">
    <source>
        <dbReference type="PROSITE" id="PS50112"/>
    </source>
</evidence>
<dbReference type="Gene3D" id="3.30.450.20">
    <property type="entry name" value="PAS domain"/>
    <property type="match status" value="2"/>
</dbReference>
<dbReference type="SMART" id="SM00091">
    <property type="entry name" value="PAS"/>
    <property type="match status" value="2"/>
</dbReference>
<dbReference type="GO" id="GO:0016020">
    <property type="term" value="C:membrane"/>
    <property type="evidence" value="ECO:0007669"/>
    <property type="project" value="InterPro"/>
</dbReference>
<evidence type="ECO:0000256" key="3">
    <source>
        <dbReference type="PROSITE-ProRule" id="PRU00284"/>
    </source>
</evidence>
<dbReference type="InterPro" id="IPR013655">
    <property type="entry name" value="PAS_fold_3"/>
</dbReference>
<dbReference type="SUPFAM" id="SSF58104">
    <property type="entry name" value="Methyl-accepting chemotaxis protein (MCP) signaling domain"/>
    <property type="match status" value="1"/>
</dbReference>
<dbReference type="SMART" id="SM00086">
    <property type="entry name" value="PAC"/>
    <property type="match status" value="2"/>
</dbReference>
<organism evidence="8 9">
    <name type="scientific">Fulvimarina manganoxydans</name>
    <dbReference type="NCBI Taxonomy" id="937218"/>
    <lineage>
        <taxon>Bacteria</taxon>
        <taxon>Pseudomonadati</taxon>
        <taxon>Pseudomonadota</taxon>
        <taxon>Alphaproteobacteria</taxon>
        <taxon>Hyphomicrobiales</taxon>
        <taxon>Aurantimonadaceae</taxon>
        <taxon>Fulvimarina</taxon>
    </lineage>
</organism>
<dbReference type="STRING" id="937218.SAMN06297251_10693"/>
<dbReference type="PRINTS" id="PR00260">
    <property type="entry name" value="CHEMTRNSDUCR"/>
</dbReference>
<protein>
    <submittedName>
        <fullName evidence="8">Methyl-accepting chemotaxis sensory transducer with Pas/Pac sensor</fullName>
    </submittedName>
</protein>
<dbReference type="InterPro" id="IPR035965">
    <property type="entry name" value="PAS-like_dom_sf"/>
</dbReference>
<dbReference type="CDD" id="cd11386">
    <property type="entry name" value="MCP_signal"/>
    <property type="match status" value="1"/>
</dbReference>
<dbReference type="InterPro" id="IPR004089">
    <property type="entry name" value="MCPsignal_dom"/>
</dbReference>
<feature type="domain" description="HAMP" evidence="7">
    <location>
        <begin position="246"/>
        <end position="298"/>
    </location>
</feature>
<feature type="domain" description="PAC" evidence="6">
    <location>
        <begin position="203"/>
        <end position="257"/>
    </location>
</feature>
<gene>
    <name evidence="8" type="ORF">SAMN06297251_10693</name>
</gene>
<dbReference type="PANTHER" id="PTHR43531">
    <property type="entry name" value="PROTEIN ICFG"/>
    <property type="match status" value="1"/>
</dbReference>
<dbReference type="PROSITE" id="PS50885">
    <property type="entry name" value="HAMP"/>
    <property type="match status" value="1"/>
</dbReference>
<dbReference type="EMBL" id="FWXR01000006">
    <property type="protein sequence ID" value="SMC71146.1"/>
    <property type="molecule type" value="Genomic_DNA"/>
</dbReference>
<dbReference type="Proteomes" id="UP000192656">
    <property type="component" value="Unassembled WGS sequence"/>
</dbReference>
<dbReference type="GO" id="GO:0006935">
    <property type="term" value="P:chemotaxis"/>
    <property type="evidence" value="ECO:0007669"/>
    <property type="project" value="UniProtKB-KW"/>
</dbReference>
<dbReference type="Pfam" id="PF13426">
    <property type="entry name" value="PAS_9"/>
    <property type="match status" value="1"/>
</dbReference>
<dbReference type="InterPro" id="IPR000014">
    <property type="entry name" value="PAS"/>
</dbReference>
<dbReference type="PROSITE" id="PS50113">
    <property type="entry name" value="PAC"/>
    <property type="match status" value="2"/>
</dbReference>
<dbReference type="AlphaFoldDB" id="A0A1W2BE14"/>
<dbReference type="PANTHER" id="PTHR43531:SF11">
    <property type="entry name" value="METHYL-ACCEPTING CHEMOTAXIS PROTEIN 3"/>
    <property type="match status" value="1"/>
</dbReference>
<evidence type="ECO:0000256" key="1">
    <source>
        <dbReference type="ARBA" id="ARBA00022500"/>
    </source>
</evidence>
<keyword evidence="1" id="KW-0145">Chemotaxis</keyword>
<dbReference type="GO" id="GO:0007165">
    <property type="term" value="P:signal transduction"/>
    <property type="evidence" value="ECO:0007669"/>
    <property type="project" value="UniProtKB-KW"/>
</dbReference>
<dbReference type="InterPro" id="IPR003660">
    <property type="entry name" value="HAMP_dom"/>
</dbReference>
<dbReference type="Pfam" id="PF00015">
    <property type="entry name" value="MCPsignal"/>
    <property type="match status" value="1"/>
</dbReference>
<dbReference type="InterPro" id="IPR051310">
    <property type="entry name" value="MCP_chemotaxis"/>
</dbReference>
<dbReference type="NCBIfam" id="TIGR00229">
    <property type="entry name" value="sensory_box"/>
    <property type="match status" value="2"/>
</dbReference>
<dbReference type="SMART" id="SM00283">
    <property type="entry name" value="MA"/>
    <property type="match status" value="1"/>
</dbReference>
<evidence type="ECO:0000259" key="6">
    <source>
        <dbReference type="PROSITE" id="PS50113"/>
    </source>
</evidence>
<sequence length="571" mass="61546">MLSRLTFPSDSDAIQQALDRSMATIQFKPDGTILEANDNFCQALGYQRSEIVGRHHKMFVQEAQAQSPDYQTFWRSLSEGRFMSGEFKRIAKDGREVWIQASYNPILDRRGRCVKVVKIAADITSEKRKAMEDAGKLDALSRAQAVIEFLPDGTILSANPNFLQTMGYREDEIVGRHHKMFVDAHYAKSEDYAGFWRDLAAGQFCAREFLRFGKGGREVFIQATYNPIRDDEGRVFKVVKFATDVTGRVAAVRSLAGGLKRLAEGELDQTIETAFVPELEAVRQDFNNAVAMLRDALTDVGESAKAFRATTAEISDASNGLSSRTRLQAGSVEETSAAVAKLYGAVDESAKRAADVSKRVSAMRSDAQTSGRVVENTTAAMSAIANSSSEVTRIVSVIEEIAFQTNLLALNAGVEAARAGEAGRGFAVVAQEVRALAQRSADAAKEIDALIQRSGEHVKAGVKLVGETGTSLSGIVEAVAEVDRLIAAIVETTRAQGVNLSEITRAVETIDQGTHQNGAMVEQAASACANLGVEAERMTMLLARFGIDAAATGAARRAVAGGAYARNERAA</sequence>
<dbReference type="PROSITE" id="PS50111">
    <property type="entry name" value="CHEMOTAXIS_TRANSDUC_2"/>
    <property type="match status" value="1"/>
</dbReference>
<accession>A0A1W2BE14</accession>